<accession>A0A8J6GEQ7</accession>
<gene>
    <name evidence="2" type="ORF">LTLLF_105170</name>
</gene>
<dbReference type="Proteomes" id="UP000710432">
    <property type="component" value="Unassembled WGS sequence"/>
</dbReference>
<sequence length="109" mass="12872">MKQENNTIREPFTVQARISCWHEADGNSYASCDLYLNGHKVLYLHPSTRKWTEVDPGSMWIKEMWEKNEDLTVFLYRTSQGDCRAWLKEIKMSDLEEKLEPTGSWEEAL</sequence>
<dbReference type="SUPFAM" id="SSF54452">
    <property type="entry name" value="MHC antigen-recognition domain"/>
    <property type="match status" value="1"/>
</dbReference>
<evidence type="ECO:0000313" key="3">
    <source>
        <dbReference type="Proteomes" id="UP000710432"/>
    </source>
</evidence>
<comment type="caution">
    <text evidence="2">The sequence shown here is derived from an EMBL/GenBank/DDBJ whole genome shotgun (WGS) entry which is preliminary data.</text>
</comment>
<dbReference type="InterPro" id="IPR037055">
    <property type="entry name" value="MHC_I-like_Ag-recog_sf"/>
</dbReference>
<dbReference type="AlphaFoldDB" id="A0A8J6GEQ7"/>
<keyword evidence="1" id="KW-0325">Glycoprotein</keyword>
<name>A0A8J6GEQ7_MICOH</name>
<evidence type="ECO:0000256" key="1">
    <source>
        <dbReference type="ARBA" id="ARBA00023180"/>
    </source>
</evidence>
<organism evidence="2 3">
    <name type="scientific">Microtus ochrogaster</name>
    <name type="common">Prairie vole</name>
    <dbReference type="NCBI Taxonomy" id="79684"/>
    <lineage>
        <taxon>Eukaryota</taxon>
        <taxon>Metazoa</taxon>
        <taxon>Chordata</taxon>
        <taxon>Craniata</taxon>
        <taxon>Vertebrata</taxon>
        <taxon>Euteleostomi</taxon>
        <taxon>Mammalia</taxon>
        <taxon>Eutheria</taxon>
        <taxon>Euarchontoglires</taxon>
        <taxon>Glires</taxon>
        <taxon>Rodentia</taxon>
        <taxon>Myomorpha</taxon>
        <taxon>Muroidea</taxon>
        <taxon>Cricetidae</taxon>
        <taxon>Arvicolinae</taxon>
        <taxon>Microtus</taxon>
    </lineage>
</organism>
<evidence type="ECO:0000313" key="2">
    <source>
        <dbReference type="EMBL" id="KAH0509461.1"/>
    </source>
</evidence>
<dbReference type="EMBL" id="JAATJU010022899">
    <property type="protein sequence ID" value="KAH0509461.1"/>
    <property type="molecule type" value="Genomic_DNA"/>
</dbReference>
<protein>
    <submittedName>
        <fullName evidence="2">NKG2D ligand 1</fullName>
    </submittedName>
</protein>
<dbReference type="Gene3D" id="3.30.500.10">
    <property type="entry name" value="MHC class I-like antigen recognition-like"/>
    <property type="match status" value="1"/>
</dbReference>
<proteinExistence type="predicted"/>
<reference evidence="2" key="1">
    <citation type="submission" date="2020-03" db="EMBL/GenBank/DDBJ databases">
        <title>Studies in the Genomics of Life Span.</title>
        <authorList>
            <person name="Glass D."/>
        </authorList>
    </citation>
    <scope>NUCLEOTIDE SEQUENCE</scope>
    <source>
        <strain evidence="2">LTLLF</strain>
        <tissue evidence="2">Muscle</tissue>
    </source>
</reference>
<dbReference type="InterPro" id="IPR011162">
    <property type="entry name" value="MHC_I/II-like_Ag-recog"/>
</dbReference>